<evidence type="ECO:0000256" key="6">
    <source>
        <dbReference type="ARBA" id="ARBA00023087"/>
    </source>
</evidence>
<feature type="compositionally biased region" description="Pro residues" evidence="8">
    <location>
        <begin position="172"/>
        <end position="208"/>
    </location>
</feature>
<keyword evidence="13" id="KW-1185">Reference proteome</keyword>
<feature type="domain" description="Chaplin" evidence="11">
    <location>
        <begin position="125"/>
        <end position="165"/>
    </location>
</feature>
<keyword evidence="3" id="KW-0964">Secreted</keyword>
<evidence type="ECO:0000256" key="8">
    <source>
        <dbReference type="SAM" id="MobiDB-lite"/>
    </source>
</evidence>
<evidence type="ECO:0000313" key="12">
    <source>
        <dbReference type="EMBL" id="GGZ41330.1"/>
    </source>
</evidence>
<evidence type="ECO:0000256" key="10">
    <source>
        <dbReference type="SAM" id="SignalP"/>
    </source>
</evidence>
<sequence>MRQVTRKGLITMAAAGGALALGGGYAHAGAEAYGGASNSPGVASGNSVQVPVSVPVNACGNSVNAIALLNPSFGNNCANVDNSPGPVQPAKPGGGDTAGPQPGGSPSGGVQAGGGSHAGGGTHNSPGVASGNNVQAPIDVPVNACGNSVNLGGLLNPTFGNDCANVSEANPPGKPAQPGKPTPPVEPTTPGNPPPVTPPGLPGEPPTTRPSSPGDPGVHGRTTTNAHKANSSRIVEQPRDVQLAQTGADSLGLIIPVGAGMMLAGAVLYRRARVRA</sequence>
<evidence type="ECO:0000256" key="5">
    <source>
        <dbReference type="ARBA" id="ARBA00022889"/>
    </source>
</evidence>
<gene>
    <name evidence="12" type="ORF">GCM10010387_39540</name>
</gene>
<evidence type="ECO:0000256" key="9">
    <source>
        <dbReference type="SAM" id="Phobius"/>
    </source>
</evidence>
<comment type="caution">
    <text evidence="12">The sequence shown here is derived from an EMBL/GenBank/DDBJ whole genome shotgun (WGS) entry which is preliminary data.</text>
</comment>
<evidence type="ECO:0000259" key="11">
    <source>
        <dbReference type="PROSITE" id="PS51884"/>
    </source>
</evidence>
<dbReference type="RefSeq" id="WP_190124456.1">
    <property type="nucleotide sequence ID" value="NZ_BMWG01000012.1"/>
</dbReference>
<dbReference type="PROSITE" id="PS51318">
    <property type="entry name" value="TAT"/>
    <property type="match status" value="1"/>
</dbReference>
<evidence type="ECO:0000313" key="13">
    <source>
        <dbReference type="Proteomes" id="UP000630936"/>
    </source>
</evidence>
<name>A0A918QE36_9ACTN</name>
<reference evidence="12" key="1">
    <citation type="journal article" date="2014" name="Int. J. Syst. Evol. Microbiol.">
        <title>Complete genome sequence of Corynebacterium casei LMG S-19264T (=DSM 44701T), isolated from a smear-ripened cheese.</title>
        <authorList>
            <consortium name="US DOE Joint Genome Institute (JGI-PGF)"/>
            <person name="Walter F."/>
            <person name="Albersmeier A."/>
            <person name="Kalinowski J."/>
            <person name="Ruckert C."/>
        </authorList>
    </citation>
    <scope>NUCLEOTIDE SEQUENCE</scope>
    <source>
        <strain evidence="12">JCM 4988</strain>
    </source>
</reference>
<feature type="transmembrane region" description="Helical" evidence="9">
    <location>
        <begin position="251"/>
        <end position="269"/>
    </location>
</feature>
<keyword evidence="4 10" id="KW-0732">Signal</keyword>
<keyword evidence="9" id="KW-1133">Transmembrane helix</keyword>
<feature type="chain" id="PRO_5036711674" description="Chaplin domain-containing protein" evidence="10">
    <location>
        <begin position="29"/>
        <end position="276"/>
    </location>
</feature>
<dbReference type="Proteomes" id="UP000630936">
    <property type="component" value="Unassembled WGS sequence"/>
</dbReference>
<dbReference type="EMBL" id="BMWG01000012">
    <property type="protein sequence ID" value="GGZ41330.1"/>
    <property type="molecule type" value="Genomic_DNA"/>
</dbReference>
<reference evidence="12" key="2">
    <citation type="submission" date="2020-09" db="EMBL/GenBank/DDBJ databases">
        <authorList>
            <person name="Sun Q."/>
            <person name="Ohkuma M."/>
        </authorList>
    </citation>
    <scope>NUCLEOTIDE SEQUENCE</scope>
    <source>
        <strain evidence="12">JCM 4988</strain>
    </source>
</reference>
<proteinExistence type="predicted"/>
<feature type="compositionally biased region" description="Gly residues" evidence="8">
    <location>
        <begin position="92"/>
        <end position="122"/>
    </location>
</feature>
<feature type="region of interest" description="Disordered" evidence="8">
    <location>
        <begin position="165"/>
        <end position="239"/>
    </location>
</feature>
<feature type="compositionally biased region" description="Polar residues" evidence="8">
    <location>
        <begin position="221"/>
        <end position="234"/>
    </location>
</feature>
<keyword evidence="9" id="KW-0472">Membrane</keyword>
<protein>
    <recommendedName>
        <fullName evidence="11">Chaplin domain-containing protein</fullName>
    </recommendedName>
</protein>
<keyword evidence="2" id="KW-0134">Cell wall</keyword>
<keyword evidence="5" id="KW-0130">Cell adhesion</keyword>
<feature type="compositionally biased region" description="Polar residues" evidence="8">
    <location>
        <begin position="123"/>
        <end position="134"/>
    </location>
</feature>
<comment type="subcellular location">
    <subcellularLocation>
        <location evidence="1">Secreted</location>
        <location evidence="1">Cell wall</location>
    </subcellularLocation>
</comment>
<dbReference type="GO" id="GO:0007155">
    <property type="term" value="P:cell adhesion"/>
    <property type="evidence" value="ECO:0007669"/>
    <property type="project" value="UniProtKB-KW"/>
</dbReference>
<evidence type="ECO:0000256" key="7">
    <source>
        <dbReference type="PROSITE-ProRule" id="PRU01232"/>
    </source>
</evidence>
<accession>A0A918QE36</accession>
<feature type="signal peptide" evidence="10">
    <location>
        <begin position="1"/>
        <end position="28"/>
    </location>
</feature>
<keyword evidence="9" id="KW-0812">Transmembrane</keyword>
<keyword evidence="6 7" id="KW-0034">Amyloid</keyword>
<dbReference type="Pfam" id="PF03777">
    <property type="entry name" value="ChpA-C"/>
    <property type="match status" value="2"/>
</dbReference>
<evidence type="ECO:0000256" key="3">
    <source>
        <dbReference type="ARBA" id="ARBA00022525"/>
    </source>
</evidence>
<organism evidence="12 13">
    <name type="scientific">Streptomyces inusitatus</name>
    <dbReference type="NCBI Taxonomy" id="68221"/>
    <lineage>
        <taxon>Bacteria</taxon>
        <taxon>Bacillati</taxon>
        <taxon>Actinomycetota</taxon>
        <taxon>Actinomycetes</taxon>
        <taxon>Kitasatosporales</taxon>
        <taxon>Streptomycetaceae</taxon>
        <taxon>Streptomyces</taxon>
    </lineage>
</organism>
<dbReference type="PROSITE" id="PS51884">
    <property type="entry name" value="CHAPLIN"/>
    <property type="match status" value="2"/>
</dbReference>
<dbReference type="InterPro" id="IPR005528">
    <property type="entry name" value="ChpA-H"/>
</dbReference>
<dbReference type="AlphaFoldDB" id="A0A918QE36"/>
<feature type="domain" description="Chaplin" evidence="11">
    <location>
        <begin position="39"/>
        <end position="79"/>
    </location>
</feature>
<evidence type="ECO:0000256" key="4">
    <source>
        <dbReference type="ARBA" id="ARBA00022729"/>
    </source>
</evidence>
<feature type="region of interest" description="Disordered" evidence="8">
    <location>
        <begin position="80"/>
        <end position="134"/>
    </location>
</feature>
<dbReference type="InterPro" id="IPR006311">
    <property type="entry name" value="TAT_signal"/>
</dbReference>
<evidence type="ECO:0000256" key="1">
    <source>
        <dbReference type="ARBA" id="ARBA00004191"/>
    </source>
</evidence>
<evidence type="ECO:0000256" key="2">
    <source>
        <dbReference type="ARBA" id="ARBA00022512"/>
    </source>
</evidence>